<protein>
    <recommendedName>
        <fullName evidence="4">Porin</fullName>
    </recommendedName>
</protein>
<name>A0ABV9LUA7_9ALTE</name>
<accession>A0ABV9LUA7</accession>
<proteinExistence type="predicted"/>
<gene>
    <name evidence="2" type="ORF">ACFO4O_08050</name>
</gene>
<evidence type="ECO:0000313" key="2">
    <source>
        <dbReference type="EMBL" id="MFC4700102.1"/>
    </source>
</evidence>
<evidence type="ECO:0008006" key="4">
    <source>
        <dbReference type="Google" id="ProtNLM"/>
    </source>
</evidence>
<sequence>MLYRFLLFFYLAGLSPLADASSIKGRVELGLNLANALPSYQDKGTGILRFDDNGAKVFQGLLHYHTQVASGLSATVIANAYLDGEQHLGLTQAFVQYKPLSPNAVRFKYRTGFFYPHWSVENTDDGWLSPYTYTQSAINSWIGEEVRIAGFEASAFSNGRRRQSPWSWEINTGIFKGNDPAGTLLSWRGFAYHDRQSLHRDRVNFAAIPSIVDQASINSPSWVEPFEEIDGRWGYYIGAHLNYQRSSLIKYYYYNNNADASALNAERLYAWDTKFHSLAVSHTLSPSLRLLSQLLHGSTDMGPNAVFVDYTSVYLMLSYSHLKHRLSTRLEYASIREDDTMPQDQNDSHTAALTTAWRYKIKTNLELGIELHVNKNDAKNRSQLLLPTAQTDQQARFVLAYTF</sequence>
<dbReference type="SUPFAM" id="SSF56935">
    <property type="entry name" value="Porins"/>
    <property type="match status" value="1"/>
</dbReference>
<organism evidence="2 3">
    <name type="scientific">Glaciecola siphonariae</name>
    <dbReference type="NCBI Taxonomy" id="521012"/>
    <lineage>
        <taxon>Bacteria</taxon>
        <taxon>Pseudomonadati</taxon>
        <taxon>Pseudomonadota</taxon>
        <taxon>Gammaproteobacteria</taxon>
        <taxon>Alteromonadales</taxon>
        <taxon>Alteromonadaceae</taxon>
        <taxon>Glaciecola</taxon>
    </lineage>
</organism>
<keyword evidence="1" id="KW-0732">Signal</keyword>
<comment type="caution">
    <text evidence="2">The sequence shown here is derived from an EMBL/GenBank/DDBJ whole genome shotgun (WGS) entry which is preliminary data.</text>
</comment>
<reference evidence="3" key="1">
    <citation type="journal article" date="2019" name="Int. J. Syst. Evol. Microbiol.">
        <title>The Global Catalogue of Microorganisms (GCM) 10K type strain sequencing project: providing services to taxonomists for standard genome sequencing and annotation.</title>
        <authorList>
            <consortium name="The Broad Institute Genomics Platform"/>
            <consortium name="The Broad Institute Genome Sequencing Center for Infectious Disease"/>
            <person name="Wu L."/>
            <person name="Ma J."/>
        </authorList>
    </citation>
    <scope>NUCLEOTIDE SEQUENCE [LARGE SCALE GENOMIC DNA]</scope>
    <source>
        <strain evidence="3">KACC 12507</strain>
    </source>
</reference>
<feature type="chain" id="PRO_5046045704" description="Porin" evidence="1">
    <location>
        <begin position="21"/>
        <end position="403"/>
    </location>
</feature>
<keyword evidence="3" id="KW-1185">Reference proteome</keyword>
<feature type="signal peptide" evidence="1">
    <location>
        <begin position="1"/>
        <end position="20"/>
    </location>
</feature>
<evidence type="ECO:0000256" key="1">
    <source>
        <dbReference type="SAM" id="SignalP"/>
    </source>
</evidence>
<evidence type="ECO:0000313" key="3">
    <source>
        <dbReference type="Proteomes" id="UP001595897"/>
    </source>
</evidence>
<dbReference type="RefSeq" id="WP_382407234.1">
    <property type="nucleotide sequence ID" value="NZ_JBHSGU010000002.1"/>
</dbReference>
<dbReference type="EMBL" id="JBHSGU010000002">
    <property type="protein sequence ID" value="MFC4700102.1"/>
    <property type="molecule type" value="Genomic_DNA"/>
</dbReference>
<dbReference type="Proteomes" id="UP001595897">
    <property type="component" value="Unassembled WGS sequence"/>
</dbReference>